<name>A0AAV2G9R5_9ROSI</name>
<protein>
    <submittedName>
        <fullName evidence="2">Uncharacterized protein</fullName>
    </submittedName>
</protein>
<feature type="compositionally biased region" description="Basic and acidic residues" evidence="1">
    <location>
        <begin position="1"/>
        <end position="47"/>
    </location>
</feature>
<evidence type="ECO:0000313" key="2">
    <source>
        <dbReference type="EMBL" id="CAL1407434.1"/>
    </source>
</evidence>
<organism evidence="2 3">
    <name type="scientific">Linum trigynum</name>
    <dbReference type="NCBI Taxonomy" id="586398"/>
    <lineage>
        <taxon>Eukaryota</taxon>
        <taxon>Viridiplantae</taxon>
        <taxon>Streptophyta</taxon>
        <taxon>Embryophyta</taxon>
        <taxon>Tracheophyta</taxon>
        <taxon>Spermatophyta</taxon>
        <taxon>Magnoliopsida</taxon>
        <taxon>eudicotyledons</taxon>
        <taxon>Gunneridae</taxon>
        <taxon>Pentapetalae</taxon>
        <taxon>rosids</taxon>
        <taxon>fabids</taxon>
        <taxon>Malpighiales</taxon>
        <taxon>Linaceae</taxon>
        <taxon>Linum</taxon>
    </lineage>
</organism>
<evidence type="ECO:0000313" key="3">
    <source>
        <dbReference type="Proteomes" id="UP001497516"/>
    </source>
</evidence>
<gene>
    <name evidence="2" type="ORF">LTRI10_LOCUS47100</name>
</gene>
<feature type="compositionally biased region" description="Basic and acidic residues" evidence="1">
    <location>
        <begin position="54"/>
        <end position="69"/>
    </location>
</feature>
<proteinExistence type="predicted"/>
<reference evidence="2 3" key="1">
    <citation type="submission" date="2024-04" db="EMBL/GenBank/DDBJ databases">
        <authorList>
            <person name="Fracassetti M."/>
        </authorList>
    </citation>
    <scope>NUCLEOTIDE SEQUENCE [LARGE SCALE GENOMIC DNA]</scope>
</reference>
<feature type="compositionally biased region" description="Basic and acidic residues" evidence="1">
    <location>
        <begin position="99"/>
        <end position="116"/>
    </location>
</feature>
<dbReference type="EMBL" id="OZ034821">
    <property type="protein sequence ID" value="CAL1407434.1"/>
    <property type="molecule type" value="Genomic_DNA"/>
</dbReference>
<accession>A0AAV2G9R5</accession>
<dbReference type="Proteomes" id="UP001497516">
    <property type="component" value="Chromosome 8"/>
</dbReference>
<evidence type="ECO:0000256" key="1">
    <source>
        <dbReference type="SAM" id="MobiDB-lite"/>
    </source>
</evidence>
<keyword evidence="3" id="KW-1185">Reference proteome</keyword>
<dbReference type="AlphaFoldDB" id="A0AAV2G9R5"/>
<sequence>MAEERDRNADGGEREKEKGDDVDGERDGGGATLEEREATALESEKVDLVASSENRGEKETMVEETERASARWRRERRCGDGEREVATVVERVSGGGGGKRVDDDNNGGERGKNNDL</sequence>
<feature type="region of interest" description="Disordered" evidence="1">
    <location>
        <begin position="1"/>
        <end position="116"/>
    </location>
</feature>